<evidence type="ECO:0000313" key="1">
    <source>
        <dbReference type="EMBL" id="TXL57577.1"/>
    </source>
</evidence>
<dbReference type="RefSeq" id="WP_147687102.1">
    <property type="nucleotide sequence ID" value="NZ_VDUX01000006.1"/>
</dbReference>
<reference evidence="1 2" key="1">
    <citation type="submission" date="2019-06" db="EMBL/GenBank/DDBJ databases">
        <title>Aeromicrobium sp. nov., isolated from a maize field.</title>
        <authorList>
            <person name="Lin S.-Y."/>
            <person name="Tsai C.-F."/>
            <person name="Young C.-C."/>
        </authorList>
    </citation>
    <scope>NUCLEOTIDE SEQUENCE [LARGE SCALE GENOMIC DNA]</scope>
    <source>
        <strain evidence="1 2">CC-CFT486</strain>
    </source>
</reference>
<keyword evidence="2" id="KW-1185">Reference proteome</keyword>
<dbReference type="AlphaFoldDB" id="A0A5C8ND76"/>
<organism evidence="1 2">
    <name type="scientific">Aeromicrobium terrae</name>
    <dbReference type="NCBI Taxonomy" id="2498846"/>
    <lineage>
        <taxon>Bacteria</taxon>
        <taxon>Bacillati</taxon>
        <taxon>Actinomycetota</taxon>
        <taxon>Actinomycetes</taxon>
        <taxon>Propionibacteriales</taxon>
        <taxon>Nocardioidaceae</taxon>
        <taxon>Aeromicrobium</taxon>
    </lineage>
</organism>
<accession>A0A5C8ND76</accession>
<comment type="caution">
    <text evidence="1">The sequence shown here is derived from an EMBL/GenBank/DDBJ whole genome shotgun (WGS) entry which is preliminary data.</text>
</comment>
<evidence type="ECO:0000313" key="2">
    <source>
        <dbReference type="Proteomes" id="UP000321571"/>
    </source>
</evidence>
<sequence>MSRGSRRGLRIASGLAGAIAITSGLVALTPAESAPVPPRREVNTSDGVVKTQCRFTVTSVNYAAGTLRGRLTLHTRPVSYAAGKNVTHTDALCGLYSSYGLEFAAATSVSGSYSYKSTLVATTPVAIGYAVCTLTSWTGKNSTSGGAFGCDTP</sequence>
<gene>
    <name evidence="1" type="ORF">FHP06_12350</name>
</gene>
<proteinExistence type="predicted"/>
<name>A0A5C8ND76_9ACTN</name>
<dbReference type="Proteomes" id="UP000321571">
    <property type="component" value="Unassembled WGS sequence"/>
</dbReference>
<dbReference type="EMBL" id="VDUX01000006">
    <property type="protein sequence ID" value="TXL57577.1"/>
    <property type="molecule type" value="Genomic_DNA"/>
</dbReference>
<protein>
    <submittedName>
        <fullName evidence="1">Uncharacterized protein</fullName>
    </submittedName>
</protein>